<evidence type="ECO:0000313" key="1">
    <source>
        <dbReference type="EMBL" id="KRG00081.1"/>
    </source>
</evidence>
<dbReference type="AlphaFoldDB" id="A0A0Q9X5L0"/>
<organism evidence="1 2">
    <name type="scientific">Drosophila willistoni</name>
    <name type="common">Fruit fly</name>
    <dbReference type="NCBI Taxonomy" id="7260"/>
    <lineage>
        <taxon>Eukaryota</taxon>
        <taxon>Metazoa</taxon>
        <taxon>Ecdysozoa</taxon>
        <taxon>Arthropoda</taxon>
        <taxon>Hexapoda</taxon>
        <taxon>Insecta</taxon>
        <taxon>Pterygota</taxon>
        <taxon>Neoptera</taxon>
        <taxon>Endopterygota</taxon>
        <taxon>Diptera</taxon>
        <taxon>Brachycera</taxon>
        <taxon>Muscomorpha</taxon>
        <taxon>Ephydroidea</taxon>
        <taxon>Drosophilidae</taxon>
        <taxon>Drosophila</taxon>
        <taxon>Sophophora</taxon>
    </lineage>
</organism>
<evidence type="ECO:0000313" key="2">
    <source>
        <dbReference type="Proteomes" id="UP000007798"/>
    </source>
</evidence>
<protein>
    <submittedName>
        <fullName evidence="1">Uncharacterized protein</fullName>
    </submittedName>
</protein>
<sequence>MEPDVMNGQRPPYINILPDDRQFVVVVSSSECAKNFCDLNVCCLDFNEVSPVIEYNGRLFIAAANEDTMEWVARNNAKVFSAFRGRNYHNKLPDLWKYVYVWRLLTIYIIRFYIRGQRSNLVCIEFSSSWNCRTLDTTTEKWAVMSRENAPPIVTDICPNEQVEIWMDANSVDIIKERCNRLKLSFWIEFEFCD</sequence>
<reference evidence="1 2" key="1">
    <citation type="journal article" date="2007" name="Nature">
        <title>Evolution of genes and genomes on the Drosophila phylogeny.</title>
        <authorList>
            <consortium name="Drosophila 12 Genomes Consortium"/>
            <person name="Clark A.G."/>
            <person name="Eisen M.B."/>
            <person name="Smith D.R."/>
            <person name="Bergman C.M."/>
            <person name="Oliver B."/>
            <person name="Markow T.A."/>
            <person name="Kaufman T.C."/>
            <person name="Kellis M."/>
            <person name="Gelbart W."/>
            <person name="Iyer V.N."/>
            <person name="Pollard D.A."/>
            <person name="Sackton T.B."/>
            <person name="Larracuente A.M."/>
            <person name="Singh N.D."/>
            <person name="Abad J.P."/>
            <person name="Abt D.N."/>
            <person name="Adryan B."/>
            <person name="Aguade M."/>
            <person name="Akashi H."/>
            <person name="Anderson W.W."/>
            <person name="Aquadro C.F."/>
            <person name="Ardell D.H."/>
            <person name="Arguello R."/>
            <person name="Artieri C.G."/>
            <person name="Barbash D.A."/>
            <person name="Barker D."/>
            <person name="Barsanti P."/>
            <person name="Batterham P."/>
            <person name="Batzoglou S."/>
            <person name="Begun D."/>
            <person name="Bhutkar A."/>
            <person name="Blanco E."/>
            <person name="Bosak S.A."/>
            <person name="Bradley R.K."/>
            <person name="Brand A.D."/>
            <person name="Brent M.R."/>
            <person name="Brooks A.N."/>
            <person name="Brown R.H."/>
            <person name="Butlin R.K."/>
            <person name="Caggese C."/>
            <person name="Calvi B.R."/>
            <person name="Bernardo de Carvalho A."/>
            <person name="Caspi A."/>
            <person name="Castrezana S."/>
            <person name="Celniker S.E."/>
            <person name="Chang J.L."/>
            <person name="Chapple C."/>
            <person name="Chatterji S."/>
            <person name="Chinwalla A."/>
            <person name="Civetta A."/>
            <person name="Clifton S.W."/>
            <person name="Comeron J.M."/>
            <person name="Costello J.C."/>
            <person name="Coyne J.A."/>
            <person name="Daub J."/>
            <person name="David R.G."/>
            <person name="Delcher A.L."/>
            <person name="Delehaunty K."/>
            <person name="Do C.B."/>
            <person name="Ebling H."/>
            <person name="Edwards K."/>
            <person name="Eickbush T."/>
            <person name="Evans J.D."/>
            <person name="Filipski A."/>
            <person name="Findeiss S."/>
            <person name="Freyhult E."/>
            <person name="Fulton L."/>
            <person name="Fulton R."/>
            <person name="Garcia A.C."/>
            <person name="Gardiner A."/>
            <person name="Garfield D.A."/>
            <person name="Garvin B.E."/>
            <person name="Gibson G."/>
            <person name="Gilbert D."/>
            <person name="Gnerre S."/>
            <person name="Godfrey J."/>
            <person name="Good R."/>
            <person name="Gotea V."/>
            <person name="Gravely B."/>
            <person name="Greenberg A.J."/>
            <person name="Griffiths-Jones S."/>
            <person name="Gross S."/>
            <person name="Guigo R."/>
            <person name="Gustafson E.A."/>
            <person name="Haerty W."/>
            <person name="Hahn M.W."/>
            <person name="Halligan D.L."/>
            <person name="Halpern A.L."/>
            <person name="Halter G.M."/>
            <person name="Han M.V."/>
            <person name="Heger A."/>
            <person name="Hillier L."/>
            <person name="Hinrichs A.S."/>
            <person name="Holmes I."/>
            <person name="Hoskins R.A."/>
            <person name="Hubisz M.J."/>
            <person name="Hultmark D."/>
            <person name="Huntley M.A."/>
            <person name="Jaffe D.B."/>
            <person name="Jagadeeshan S."/>
            <person name="Jeck W.R."/>
            <person name="Johnson J."/>
            <person name="Jones C.D."/>
            <person name="Jordan W.C."/>
            <person name="Karpen G.H."/>
            <person name="Kataoka E."/>
            <person name="Keightley P.D."/>
            <person name="Kheradpour P."/>
            <person name="Kirkness E.F."/>
            <person name="Koerich L.B."/>
            <person name="Kristiansen K."/>
            <person name="Kudrna D."/>
            <person name="Kulathinal R.J."/>
            <person name="Kumar S."/>
            <person name="Kwok R."/>
            <person name="Lander E."/>
            <person name="Langley C.H."/>
            <person name="Lapoint R."/>
            <person name="Lazzaro B.P."/>
            <person name="Lee S.J."/>
            <person name="Levesque L."/>
            <person name="Li R."/>
            <person name="Lin C.F."/>
            <person name="Lin M.F."/>
            <person name="Lindblad-Toh K."/>
            <person name="Llopart A."/>
            <person name="Long M."/>
            <person name="Low L."/>
            <person name="Lozovsky E."/>
            <person name="Lu J."/>
            <person name="Luo M."/>
            <person name="Machado C.A."/>
            <person name="Makalowski W."/>
            <person name="Marzo M."/>
            <person name="Matsuda M."/>
            <person name="Matzkin L."/>
            <person name="McAllister B."/>
            <person name="McBride C.S."/>
            <person name="McKernan B."/>
            <person name="McKernan K."/>
            <person name="Mendez-Lago M."/>
            <person name="Minx P."/>
            <person name="Mollenhauer M.U."/>
            <person name="Montooth K."/>
            <person name="Mount S.M."/>
            <person name="Mu X."/>
            <person name="Myers E."/>
            <person name="Negre B."/>
            <person name="Newfeld S."/>
            <person name="Nielsen R."/>
            <person name="Noor M.A."/>
            <person name="O'Grady P."/>
            <person name="Pachter L."/>
            <person name="Papaceit M."/>
            <person name="Parisi M.J."/>
            <person name="Parisi M."/>
            <person name="Parts L."/>
            <person name="Pedersen J.S."/>
            <person name="Pesole G."/>
            <person name="Phillippy A.M."/>
            <person name="Ponting C.P."/>
            <person name="Pop M."/>
            <person name="Porcelli D."/>
            <person name="Powell J.R."/>
            <person name="Prohaska S."/>
            <person name="Pruitt K."/>
            <person name="Puig M."/>
            <person name="Quesneville H."/>
            <person name="Ram K.R."/>
            <person name="Rand D."/>
            <person name="Rasmussen M.D."/>
            <person name="Reed L.K."/>
            <person name="Reenan R."/>
            <person name="Reily A."/>
            <person name="Remington K.A."/>
            <person name="Rieger T.T."/>
            <person name="Ritchie M.G."/>
            <person name="Robin C."/>
            <person name="Rogers Y.H."/>
            <person name="Rohde C."/>
            <person name="Rozas J."/>
            <person name="Rubenfield M.J."/>
            <person name="Ruiz A."/>
            <person name="Russo S."/>
            <person name="Salzberg S.L."/>
            <person name="Sanchez-Gracia A."/>
            <person name="Saranga D.J."/>
            <person name="Sato H."/>
            <person name="Schaeffer S.W."/>
            <person name="Schatz M.C."/>
            <person name="Schlenke T."/>
            <person name="Schwartz R."/>
            <person name="Segarra C."/>
            <person name="Singh R.S."/>
            <person name="Sirot L."/>
            <person name="Sirota M."/>
            <person name="Sisneros N.B."/>
            <person name="Smith C.D."/>
            <person name="Smith T.F."/>
            <person name="Spieth J."/>
            <person name="Stage D.E."/>
            <person name="Stark A."/>
            <person name="Stephan W."/>
            <person name="Strausberg R.L."/>
            <person name="Strempel S."/>
            <person name="Sturgill D."/>
            <person name="Sutton G."/>
            <person name="Sutton G.G."/>
            <person name="Tao W."/>
            <person name="Teichmann S."/>
            <person name="Tobari Y.N."/>
            <person name="Tomimura Y."/>
            <person name="Tsolas J.M."/>
            <person name="Valente V.L."/>
            <person name="Venter E."/>
            <person name="Venter J.C."/>
            <person name="Vicario S."/>
            <person name="Vieira F.G."/>
            <person name="Vilella A.J."/>
            <person name="Villasante A."/>
            <person name="Walenz B."/>
            <person name="Wang J."/>
            <person name="Wasserman M."/>
            <person name="Watts T."/>
            <person name="Wilson D."/>
            <person name="Wilson R.K."/>
            <person name="Wing R.A."/>
            <person name="Wolfner M.F."/>
            <person name="Wong A."/>
            <person name="Wong G.K."/>
            <person name="Wu C.I."/>
            <person name="Wu G."/>
            <person name="Yamamoto D."/>
            <person name="Yang H.P."/>
            <person name="Yang S.P."/>
            <person name="Yorke J.A."/>
            <person name="Yoshida K."/>
            <person name="Zdobnov E."/>
            <person name="Zhang P."/>
            <person name="Zhang Y."/>
            <person name="Zimin A.V."/>
            <person name="Baldwin J."/>
            <person name="Abdouelleil A."/>
            <person name="Abdulkadir J."/>
            <person name="Abebe A."/>
            <person name="Abera B."/>
            <person name="Abreu J."/>
            <person name="Acer S.C."/>
            <person name="Aftuck L."/>
            <person name="Alexander A."/>
            <person name="An P."/>
            <person name="Anderson E."/>
            <person name="Anderson S."/>
            <person name="Arachi H."/>
            <person name="Azer M."/>
            <person name="Bachantsang P."/>
            <person name="Barry A."/>
            <person name="Bayul T."/>
            <person name="Berlin A."/>
            <person name="Bessette D."/>
            <person name="Bloom T."/>
            <person name="Blye J."/>
            <person name="Boguslavskiy L."/>
            <person name="Bonnet C."/>
            <person name="Boukhgalter B."/>
            <person name="Bourzgui I."/>
            <person name="Brown A."/>
            <person name="Cahill P."/>
            <person name="Channer S."/>
            <person name="Cheshatsang Y."/>
            <person name="Chuda L."/>
            <person name="Citroen M."/>
            <person name="Collymore A."/>
            <person name="Cooke P."/>
            <person name="Costello M."/>
            <person name="D'Aco K."/>
            <person name="Daza R."/>
            <person name="De Haan G."/>
            <person name="DeGray S."/>
            <person name="DeMaso C."/>
            <person name="Dhargay N."/>
            <person name="Dooley K."/>
            <person name="Dooley E."/>
            <person name="Doricent M."/>
            <person name="Dorje P."/>
            <person name="Dorjee K."/>
            <person name="Dupes A."/>
            <person name="Elong R."/>
            <person name="Falk J."/>
            <person name="Farina A."/>
            <person name="Faro S."/>
            <person name="Ferguson D."/>
            <person name="Fisher S."/>
            <person name="Foley C.D."/>
            <person name="Franke A."/>
            <person name="Friedrich D."/>
            <person name="Gadbois L."/>
            <person name="Gearin G."/>
            <person name="Gearin C.R."/>
            <person name="Giannoukos G."/>
            <person name="Goode T."/>
            <person name="Graham J."/>
            <person name="Grandbois E."/>
            <person name="Grewal S."/>
            <person name="Gyaltsen K."/>
            <person name="Hafez N."/>
            <person name="Hagos B."/>
            <person name="Hall J."/>
            <person name="Henson C."/>
            <person name="Hollinger A."/>
            <person name="Honan T."/>
            <person name="Huard M.D."/>
            <person name="Hughes L."/>
            <person name="Hurhula B."/>
            <person name="Husby M.E."/>
            <person name="Kamat A."/>
            <person name="Kanga B."/>
            <person name="Kashin S."/>
            <person name="Khazanovich D."/>
            <person name="Kisner P."/>
            <person name="Lance K."/>
            <person name="Lara M."/>
            <person name="Lee W."/>
            <person name="Lennon N."/>
            <person name="Letendre F."/>
            <person name="LeVine R."/>
            <person name="Lipovsky A."/>
            <person name="Liu X."/>
            <person name="Liu J."/>
            <person name="Liu S."/>
            <person name="Lokyitsang T."/>
            <person name="Lokyitsang Y."/>
            <person name="Lubonja R."/>
            <person name="Lui A."/>
            <person name="MacDonald P."/>
            <person name="Magnisalis V."/>
            <person name="Maru K."/>
            <person name="Matthews C."/>
            <person name="McCusker W."/>
            <person name="McDonough S."/>
            <person name="Mehta T."/>
            <person name="Meldrim J."/>
            <person name="Meneus L."/>
            <person name="Mihai O."/>
            <person name="Mihalev A."/>
            <person name="Mihova T."/>
            <person name="Mittelman R."/>
            <person name="Mlenga V."/>
            <person name="Montmayeur A."/>
            <person name="Mulrain L."/>
            <person name="Navidi A."/>
            <person name="Naylor J."/>
            <person name="Negash T."/>
            <person name="Nguyen T."/>
            <person name="Nguyen N."/>
            <person name="Nicol R."/>
            <person name="Norbu C."/>
            <person name="Norbu N."/>
            <person name="Novod N."/>
            <person name="O'Neill B."/>
            <person name="Osman S."/>
            <person name="Markiewicz E."/>
            <person name="Oyono O.L."/>
            <person name="Patti C."/>
            <person name="Phunkhang P."/>
            <person name="Pierre F."/>
            <person name="Priest M."/>
            <person name="Raghuraman S."/>
            <person name="Rege F."/>
            <person name="Reyes R."/>
            <person name="Rise C."/>
            <person name="Rogov P."/>
            <person name="Ross K."/>
            <person name="Ryan E."/>
            <person name="Settipalli S."/>
            <person name="Shea T."/>
            <person name="Sherpa N."/>
            <person name="Shi L."/>
            <person name="Shih D."/>
            <person name="Sparrow T."/>
            <person name="Spaulding J."/>
            <person name="Stalker J."/>
            <person name="Stange-Thomann N."/>
            <person name="Stavropoulos S."/>
            <person name="Stone C."/>
            <person name="Strader C."/>
            <person name="Tesfaye S."/>
            <person name="Thomson T."/>
            <person name="Thoulutsang Y."/>
            <person name="Thoulutsang D."/>
            <person name="Topham K."/>
            <person name="Topping I."/>
            <person name="Tsamla T."/>
            <person name="Vassiliev H."/>
            <person name="Vo A."/>
            <person name="Wangchuk T."/>
            <person name="Wangdi T."/>
            <person name="Weiand M."/>
            <person name="Wilkinson J."/>
            <person name="Wilson A."/>
            <person name="Yadav S."/>
            <person name="Young G."/>
            <person name="Yu Q."/>
            <person name="Zembek L."/>
            <person name="Zhong D."/>
            <person name="Zimmer A."/>
            <person name="Zwirko Z."/>
            <person name="Jaffe D.B."/>
            <person name="Alvarez P."/>
            <person name="Brockman W."/>
            <person name="Butler J."/>
            <person name="Chin C."/>
            <person name="Gnerre S."/>
            <person name="Grabherr M."/>
            <person name="Kleber M."/>
            <person name="Mauceli E."/>
            <person name="MacCallum I."/>
        </authorList>
    </citation>
    <scope>NUCLEOTIDE SEQUENCE [LARGE SCALE GENOMIC DNA]</scope>
    <source>
        <strain evidence="2">Tucson 14030-0811.24</strain>
    </source>
</reference>
<proteinExistence type="predicted"/>
<keyword evidence="2" id="KW-1185">Reference proteome</keyword>
<dbReference type="OrthoDB" id="7864069at2759"/>
<dbReference type="InParanoid" id="A0A0Q9X5L0"/>
<accession>A0A0Q9X5L0</accession>
<dbReference type="EMBL" id="CH964272">
    <property type="protein sequence ID" value="KRG00081.1"/>
    <property type="molecule type" value="Genomic_DNA"/>
</dbReference>
<name>A0A0Q9X5L0_DROWI</name>
<gene>
    <name evidence="1" type="primary">Dwil\GK26902</name>
    <name evidence="1" type="ORF">Dwil_GK26902</name>
</gene>
<dbReference type="Proteomes" id="UP000007798">
    <property type="component" value="Unassembled WGS sequence"/>
</dbReference>